<keyword evidence="3" id="KW-1003">Cell membrane</keyword>
<feature type="transmembrane region" description="Helical" evidence="13">
    <location>
        <begin position="421"/>
        <end position="440"/>
    </location>
</feature>
<evidence type="ECO:0000256" key="8">
    <source>
        <dbReference type="ARBA" id="ARBA00023004"/>
    </source>
</evidence>
<dbReference type="PANTHER" id="PTHR43185">
    <property type="entry name" value="FERROUS IRON TRANSPORT PROTEIN B"/>
    <property type="match status" value="1"/>
</dbReference>
<dbReference type="Pfam" id="PF07670">
    <property type="entry name" value="Gate"/>
    <property type="match status" value="2"/>
</dbReference>
<proteinExistence type="inferred from homology"/>
<comment type="subcellular location">
    <subcellularLocation>
        <location evidence="13">Cell inner membrane</location>
        <topology evidence="13">Multi-pass membrane protein</topology>
    </subcellularLocation>
    <subcellularLocation>
        <location evidence="1">Cell membrane</location>
        <topology evidence="1">Multi-pass membrane protein</topology>
    </subcellularLocation>
</comment>
<feature type="transmembrane region" description="Helical" evidence="13">
    <location>
        <begin position="244"/>
        <end position="267"/>
    </location>
</feature>
<feature type="transmembrane region" description="Helical" evidence="13">
    <location>
        <begin position="481"/>
        <end position="500"/>
    </location>
</feature>
<protein>
    <recommendedName>
        <fullName evidence="12 13">Ferrous iron transport protein B</fullName>
    </recommendedName>
</protein>
<dbReference type="RefSeq" id="WP_115361972.1">
    <property type="nucleotide sequence ID" value="NZ_QDKL01000002.1"/>
</dbReference>
<feature type="transmembrane region" description="Helical" evidence="13">
    <location>
        <begin position="305"/>
        <end position="329"/>
    </location>
</feature>
<dbReference type="InterPro" id="IPR027417">
    <property type="entry name" value="P-loop_NTPase"/>
</dbReference>
<dbReference type="Proteomes" id="UP000443582">
    <property type="component" value="Unassembled WGS sequence"/>
</dbReference>
<comment type="function">
    <text evidence="13">Probable transporter of a GTP-driven Fe(2+) uptake system.</text>
</comment>
<evidence type="ECO:0000256" key="5">
    <source>
        <dbReference type="ARBA" id="ARBA00022692"/>
    </source>
</evidence>
<feature type="domain" description="FeoB-type G" evidence="15">
    <location>
        <begin position="1"/>
        <end position="172"/>
    </location>
</feature>
<keyword evidence="6" id="KW-0547">Nucleotide-binding</keyword>
<dbReference type="InterPro" id="IPR003373">
    <property type="entry name" value="Fe2_transport_prot-B"/>
</dbReference>
<keyword evidence="17" id="KW-1185">Reference proteome</keyword>
<dbReference type="PROSITE" id="PS51711">
    <property type="entry name" value="G_FEOB"/>
    <property type="match status" value="1"/>
</dbReference>
<comment type="similarity">
    <text evidence="13">Belongs to the TRAFAC class TrmE-Era-EngA-EngB-Septin-like GTPase superfamily. FeoB GTPase (TC 9.A.8) family.</text>
</comment>
<feature type="transmembrane region" description="Helical" evidence="13">
    <location>
        <begin position="383"/>
        <end position="409"/>
    </location>
</feature>
<evidence type="ECO:0000313" key="17">
    <source>
        <dbReference type="Proteomes" id="UP000443582"/>
    </source>
</evidence>
<dbReference type="InterPro" id="IPR011642">
    <property type="entry name" value="Gate_dom"/>
</dbReference>
<comment type="caution">
    <text evidence="16">The sequence shown here is derived from an EMBL/GenBank/DDBJ whole genome shotgun (WGS) entry which is preliminary data.</text>
</comment>
<keyword evidence="4 13" id="KW-0410">Iron transport</keyword>
<evidence type="ECO:0000313" key="16">
    <source>
        <dbReference type="EMBL" id="RZF22006.1"/>
    </source>
</evidence>
<evidence type="ECO:0000256" key="13">
    <source>
        <dbReference type="RuleBase" id="RU362098"/>
    </source>
</evidence>
<dbReference type="InterPro" id="IPR030389">
    <property type="entry name" value="G_FEOB_dom"/>
</dbReference>
<keyword evidence="14" id="KW-0175">Coiled coil</keyword>
<evidence type="ECO:0000256" key="1">
    <source>
        <dbReference type="ARBA" id="ARBA00004651"/>
    </source>
</evidence>
<reference evidence="17" key="1">
    <citation type="journal article" date="2019" name="Int. J. Syst. Evol. Microbiol.">
        <title>Halobacteriovorax valvorus sp. nov., a novel prokaryotic predator isolated from coastal seawater of China.</title>
        <authorList>
            <person name="Chen M.-X."/>
        </authorList>
    </citation>
    <scope>NUCLEOTIDE SEQUENCE [LARGE SCALE GENOMIC DNA]</scope>
    <source>
        <strain evidence="17">BL9</strain>
    </source>
</reference>
<keyword evidence="5 13" id="KW-0812">Transmembrane</keyword>
<keyword evidence="9" id="KW-0406">Ion transport</keyword>
<evidence type="ECO:0000256" key="6">
    <source>
        <dbReference type="ARBA" id="ARBA00022741"/>
    </source>
</evidence>
<evidence type="ECO:0000259" key="15">
    <source>
        <dbReference type="PROSITE" id="PS51711"/>
    </source>
</evidence>
<keyword evidence="2 13" id="KW-0813">Transport</keyword>
<dbReference type="Pfam" id="PF07664">
    <property type="entry name" value="FeoB_C"/>
    <property type="match status" value="1"/>
</dbReference>
<evidence type="ECO:0000256" key="12">
    <source>
        <dbReference type="NCBIfam" id="TIGR00437"/>
    </source>
</evidence>
<sequence>MKKTLLIGPANSGKSAIFNMLSGANRKVANYNGITVDTATAGLISNSRHEEQLAIVDLPGIYSLVPSSIDEAVTTSTLIGRNNQVTEFHDVVCVVDCARLDSSLSLTLAMKDLFGGKIKVIFNKIDLDIAKNYDFDKIGQHLGVPYLKFSTMRDSSATVDQFIRENASASVLTPVNKIQLSNESTEYNPFSVNFEEEEHIQLENEVAALSNIEKYQREARDLKASYAIGKNKGLIQLSNKIDHIVLHPILGGVIFLAVFYLIFHSIYTWSGPAMDLIDGGVGAFGEYVSSILPPGMLNSFIVDGVIAGVGGVIIFLPQIMILFFLLSLLEQSGYISRASIITDRAMSYFGLNGKAFLPYLSGFACSVPAIMATRTISDKKERLATLMTIPLITCSARLPVYILLIGTFVPEKTIFGIFNSQALSFFFLYFLGSFVALIIAKIFRLTLYKGSTTSFIIELPLYQLPTFKPAFKAMTFKGKVFLKKAGTIILGLSMVIWFLSTFPKPAEQLLVGKTDAEAASISLEHSTIGQFGKLIEPVIKPLGYNWKMGVGITVAMGARELFVSTLGTIYALGDVDEESTTLRQRLQSEIDPVTNKPVFNTAVAWSLLIFFAFAMQCISTLGIVKRETDGWGHVFLMFGYMTVLAYGGAFITYHILI</sequence>
<dbReference type="SUPFAM" id="SSF52540">
    <property type="entry name" value="P-loop containing nucleoside triphosphate hydrolases"/>
    <property type="match status" value="1"/>
</dbReference>
<dbReference type="EMBL" id="QDKL01000002">
    <property type="protein sequence ID" value="RZF22006.1"/>
    <property type="molecule type" value="Genomic_DNA"/>
</dbReference>
<dbReference type="NCBIfam" id="TIGR00437">
    <property type="entry name" value="feoB"/>
    <property type="match status" value="1"/>
</dbReference>
<dbReference type="InterPro" id="IPR011640">
    <property type="entry name" value="Fe2_transport_prot_B_C"/>
</dbReference>
<evidence type="ECO:0000256" key="11">
    <source>
        <dbReference type="ARBA" id="ARBA00023136"/>
    </source>
</evidence>
<evidence type="ECO:0000256" key="4">
    <source>
        <dbReference type="ARBA" id="ARBA00022496"/>
    </source>
</evidence>
<evidence type="ECO:0000256" key="10">
    <source>
        <dbReference type="ARBA" id="ARBA00023134"/>
    </source>
</evidence>
<dbReference type="Pfam" id="PF02421">
    <property type="entry name" value="FeoB_N"/>
    <property type="match status" value="1"/>
</dbReference>
<dbReference type="PANTHER" id="PTHR43185:SF1">
    <property type="entry name" value="FE(2+) TRANSPORTER FEOB"/>
    <property type="match status" value="1"/>
</dbReference>
<evidence type="ECO:0000256" key="3">
    <source>
        <dbReference type="ARBA" id="ARBA00022475"/>
    </source>
</evidence>
<feature type="coiled-coil region" evidence="14">
    <location>
        <begin position="192"/>
        <end position="232"/>
    </location>
</feature>
<evidence type="ECO:0000256" key="2">
    <source>
        <dbReference type="ARBA" id="ARBA00022448"/>
    </source>
</evidence>
<keyword evidence="10 13" id="KW-0342">GTP-binding</keyword>
<dbReference type="Gene3D" id="3.40.50.300">
    <property type="entry name" value="P-loop containing nucleotide triphosphate hydrolases"/>
    <property type="match status" value="1"/>
</dbReference>
<name>A0ABY0IJH5_9BACT</name>
<evidence type="ECO:0000256" key="9">
    <source>
        <dbReference type="ARBA" id="ARBA00023065"/>
    </source>
</evidence>
<comment type="caution">
    <text evidence="13">Lacks conserved residue(s) required for the propagation of feature annotation.</text>
</comment>
<accession>A0ABY0IJH5</accession>
<keyword evidence="7 13" id="KW-1133">Transmembrane helix</keyword>
<feature type="transmembrane region" description="Helical" evidence="13">
    <location>
        <begin position="602"/>
        <end position="623"/>
    </location>
</feature>
<gene>
    <name evidence="16" type="primary">feoB</name>
    <name evidence="16" type="ORF">DAY19_09995</name>
</gene>
<organism evidence="16 17">
    <name type="scientific">Halobacteriovorax vibrionivorans</name>
    <dbReference type="NCBI Taxonomy" id="2152716"/>
    <lineage>
        <taxon>Bacteria</taxon>
        <taxon>Pseudomonadati</taxon>
        <taxon>Bdellovibrionota</taxon>
        <taxon>Bacteriovoracia</taxon>
        <taxon>Bacteriovoracales</taxon>
        <taxon>Halobacteriovoraceae</taxon>
        <taxon>Halobacteriovorax</taxon>
    </lineage>
</organism>
<feature type="transmembrane region" description="Helical" evidence="13">
    <location>
        <begin position="635"/>
        <end position="656"/>
    </location>
</feature>
<keyword evidence="8 13" id="KW-0408">Iron</keyword>
<dbReference type="InterPro" id="IPR050860">
    <property type="entry name" value="FeoB_GTPase"/>
</dbReference>
<keyword evidence="11 13" id="KW-0472">Membrane</keyword>
<evidence type="ECO:0000256" key="14">
    <source>
        <dbReference type="SAM" id="Coils"/>
    </source>
</evidence>
<evidence type="ECO:0000256" key="7">
    <source>
        <dbReference type="ARBA" id="ARBA00022989"/>
    </source>
</evidence>